<keyword evidence="20" id="KW-1185">Reference proteome</keyword>
<feature type="non-terminal residue" evidence="18">
    <location>
        <position position="414"/>
    </location>
</feature>
<dbReference type="InterPro" id="IPR019594">
    <property type="entry name" value="Glu/Gly-bd"/>
</dbReference>
<dbReference type="Gene3D" id="1.10.287.70">
    <property type="match status" value="1"/>
</dbReference>
<dbReference type="InterPro" id="IPR001320">
    <property type="entry name" value="Iontro_rcpt_C"/>
</dbReference>
<feature type="site" description="Crucial to convey clamshell closure to channel opening" evidence="13">
    <location>
        <position position="232"/>
    </location>
</feature>
<evidence type="ECO:0000256" key="3">
    <source>
        <dbReference type="ARBA" id="ARBA00022475"/>
    </source>
</evidence>
<dbReference type="SMART" id="SM00079">
    <property type="entry name" value="PBPe"/>
    <property type="match status" value="1"/>
</dbReference>
<evidence type="ECO:0000256" key="1">
    <source>
        <dbReference type="ARBA" id="ARBA00004651"/>
    </source>
</evidence>
<dbReference type="Pfam" id="PF10613">
    <property type="entry name" value="Lig_chan-Glu_bd"/>
    <property type="match status" value="1"/>
</dbReference>
<dbReference type="STRING" id="283909.R7V1C1"/>
<evidence type="ECO:0000259" key="16">
    <source>
        <dbReference type="SMART" id="SM00079"/>
    </source>
</evidence>
<feature type="transmembrane region" description="Helical" evidence="15">
    <location>
        <begin position="122"/>
        <end position="148"/>
    </location>
</feature>
<dbReference type="EnsemblMetazoa" id="CapteT43271">
    <property type="protein sequence ID" value="CapteP43271"/>
    <property type="gene ID" value="CapteG43271"/>
</dbReference>
<keyword evidence="4 15" id="KW-0812">Transmembrane</keyword>
<dbReference type="FunFam" id="3.40.190.10:FF:000210">
    <property type="entry name" value="Glutamate receptor ionotropic, kainate 1"/>
    <property type="match status" value="1"/>
</dbReference>
<evidence type="ECO:0000256" key="10">
    <source>
        <dbReference type="ARBA" id="ARBA00023286"/>
    </source>
</evidence>
<dbReference type="Gene3D" id="3.40.190.10">
    <property type="entry name" value="Periplasmic binding protein-like II"/>
    <property type="match status" value="2"/>
</dbReference>
<keyword evidence="11" id="KW-0407">Ion channel</keyword>
<dbReference type="Proteomes" id="UP000014760">
    <property type="component" value="Unassembled WGS sequence"/>
</dbReference>
<dbReference type="SUPFAM" id="SSF53850">
    <property type="entry name" value="Periplasmic binding protein-like II"/>
    <property type="match status" value="1"/>
</dbReference>
<evidence type="ECO:0000256" key="8">
    <source>
        <dbReference type="ARBA" id="ARBA00023170"/>
    </source>
</evidence>
<comment type="subcellular location">
    <subcellularLocation>
        <location evidence="1">Cell membrane</location>
        <topology evidence="1">Multi-pass membrane protein</topology>
    </subcellularLocation>
</comment>
<organism evidence="18">
    <name type="scientific">Capitella teleta</name>
    <name type="common">Polychaete worm</name>
    <dbReference type="NCBI Taxonomy" id="283909"/>
    <lineage>
        <taxon>Eukaryota</taxon>
        <taxon>Metazoa</taxon>
        <taxon>Spiralia</taxon>
        <taxon>Lophotrochozoa</taxon>
        <taxon>Annelida</taxon>
        <taxon>Polychaeta</taxon>
        <taxon>Sedentaria</taxon>
        <taxon>Scolecida</taxon>
        <taxon>Capitellidae</taxon>
        <taxon>Capitella</taxon>
    </lineage>
</organism>
<name>R7V1C1_CAPTE</name>
<feature type="site" description="Interaction with the cone snail toxin Con-ikot-ikot" evidence="13">
    <location>
        <position position="51"/>
    </location>
</feature>
<evidence type="ECO:0000256" key="9">
    <source>
        <dbReference type="ARBA" id="ARBA00023180"/>
    </source>
</evidence>
<dbReference type="AlphaFoldDB" id="R7V1C1"/>
<keyword evidence="10" id="KW-1071">Ligand-gated ion channel</keyword>
<dbReference type="SUPFAM" id="SSF81324">
    <property type="entry name" value="Voltage-gated potassium channels"/>
    <property type="match status" value="1"/>
</dbReference>
<feature type="transmembrane region" description="Helical" evidence="15">
    <location>
        <begin position="199"/>
        <end position="225"/>
    </location>
</feature>
<feature type="binding site" evidence="12">
    <location>
        <position position="83"/>
    </location>
    <ligand>
        <name>L-glutamate</name>
        <dbReference type="ChEBI" id="CHEBI:29985"/>
    </ligand>
</feature>
<keyword evidence="6" id="KW-0406">Ion transport</keyword>
<keyword evidence="14" id="KW-1015">Disulfide bond</keyword>
<evidence type="ECO:0000256" key="4">
    <source>
        <dbReference type="ARBA" id="ARBA00022692"/>
    </source>
</evidence>
<dbReference type="InterPro" id="IPR015683">
    <property type="entry name" value="Ionotropic_Glu_rcpt"/>
</dbReference>
<reference evidence="18 20" key="2">
    <citation type="journal article" date="2013" name="Nature">
        <title>Insights into bilaterian evolution from three spiralian genomes.</title>
        <authorList>
            <person name="Simakov O."/>
            <person name="Marletaz F."/>
            <person name="Cho S.J."/>
            <person name="Edsinger-Gonzales E."/>
            <person name="Havlak P."/>
            <person name="Hellsten U."/>
            <person name="Kuo D.H."/>
            <person name="Larsson T."/>
            <person name="Lv J."/>
            <person name="Arendt D."/>
            <person name="Savage R."/>
            <person name="Osoegawa K."/>
            <person name="de Jong P."/>
            <person name="Grimwood J."/>
            <person name="Chapman J.A."/>
            <person name="Shapiro H."/>
            <person name="Aerts A."/>
            <person name="Otillar R.P."/>
            <person name="Terry A.Y."/>
            <person name="Boore J.L."/>
            <person name="Grigoriev I.V."/>
            <person name="Lindberg D.R."/>
            <person name="Seaver E.C."/>
            <person name="Weisblat D.A."/>
            <person name="Putnam N.H."/>
            <person name="Rokhsar D.S."/>
        </authorList>
    </citation>
    <scope>NUCLEOTIDE SEQUENCE</scope>
    <source>
        <strain evidence="18 20">I ESC-2004</strain>
    </source>
</reference>
<dbReference type="EMBL" id="AMQN01000941">
    <property type="status" value="NOT_ANNOTATED_CDS"/>
    <property type="molecule type" value="Genomic_DNA"/>
</dbReference>
<gene>
    <name evidence="18" type="ORF">CAPTEDRAFT_43271</name>
</gene>
<feature type="domain" description="Ionotropic glutamate receptor L-glutamate and glycine-binding" evidence="17">
    <location>
        <begin position="3"/>
        <end position="67"/>
    </location>
</feature>
<sequence>EEPFVMYNDRYPDSSDEQLVGLCLDLIKELQVLLNFQYTVHLSKDGFYGARDPKTDTWNGMMKELQYFEADVSISALFITEERLHTFDMTKPYMDLGLDVLIAKEGVDGSAFNFFRPFDTALWMAILVCNIACGFLVCSCSYLSPYGYRGRYIQRRDKRNQKFRANRKELSFGNSLWHSFVSILTQGSNINAISTSGRIVAAFWFGLCSILLAAYTADLTAYLTVERMYSGIQTLLDLANQQDVLYGTLEGTAIQTFFAENGADPFPRMNKFMKLRETFVDNASVGLQMVQNSFGIAKGKFSLIYDSTVLEYMSRNEPCVTRTLGDIFRKMGYGLALRKNSPFTQAFNEAIMHLREAGTIEELAKKWINGPCPDPDAESESSTAEQLTLTRMNGVFVLFFSGAAAATGVLILEF</sequence>
<dbReference type="SMART" id="SM00918">
    <property type="entry name" value="Lig_chan-Glu_bd"/>
    <property type="match status" value="1"/>
</dbReference>
<evidence type="ECO:0000256" key="14">
    <source>
        <dbReference type="PIRSR" id="PIRSR601508-3"/>
    </source>
</evidence>
<keyword evidence="5 15" id="KW-1133">Transmembrane helix</keyword>
<dbReference type="PANTHER" id="PTHR18966">
    <property type="entry name" value="IONOTROPIC GLUTAMATE RECEPTOR"/>
    <property type="match status" value="1"/>
</dbReference>
<feature type="disulfide bond" evidence="14">
    <location>
        <begin position="319"/>
        <end position="372"/>
    </location>
</feature>
<keyword evidence="8" id="KW-0675">Receptor</keyword>
<reference evidence="20" key="1">
    <citation type="submission" date="2012-12" db="EMBL/GenBank/DDBJ databases">
        <authorList>
            <person name="Hellsten U."/>
            <person name="Grimwood J."/>
            <person name="Chapman J.A."/>
            <person name="Shapiro H."/>
            <person name="Aerts A."/>
            <person name="Otillar R.P."/>
            <person name="Terry A.Y."/>
            <person name="Boore J.L."/>
            <person name="Simakov O."/>
            <person name="Marletaz F."/>
            <person name="Cho S.-J."/>
            <person name="Edsinger-Gonzales E."/>
            <person name="Havlak P."/>
            <person name="Kuo D.-H."/>
            <person name="Larsson T."/>
            <person name="Lv J."/>
            <person name="Arendt D."/>
            <person name="Savage R."/>
            <person name="Osoegawa K."/>
            <person name="de Jong P."/>
            <person name="Lindberg D.R."/>
            <person name="Seaver E.C."/>
            <person name="Weisblat D.A."/>
            <person name="Putnam N.H."/>
            <person name="Grigoriev I.V."/>
            <person name="Rokhsar D.S."/>
        </authorList>
    </citation>
    <scope>NUCLEOTIDE SEQUENCE</scope>
    <source>
        <strain evidence="20">I ESC-2004</strain>
    </source>
</reference>
<evidence type="ECO:0000256" key="11">
    <source>
        <dbReference type="ARBA" id="ARBA00023303"/>
    </source>
</evidence>
<keyword evidence="7 15" id="KW-0472">Membrane</keyword>
<proteinExistence type="predicted"/>
<accession>R7V1C1</accession>
<evidence type="ECO:0000256" key="12">
    <source>
        <dbReference type="PIRSR" id="PIRSR601508-1"/>
    </source>
</evidence>
<evidence type="ECO:0000313" key="20">
    <source>
        <dbReference type="Proteomes" id="UP000014760"/>
    </source>
</evidence>
<evidence type="ECO:0000256" key="2">
    <source>
        <dbReference type="ARBA" id="ARBA00022448"/>
    </source>
</evidence>
<protein>
    <recommendedName>
        <fullName evidence="21">Ionotropic glutamate receptor C-terminal domain-containing protein</fullName>
    </recommendedName>
</protein>
<dbReference type="GO" id="GO:0015276">
    <property type="term" value="F:ligand-gated monoatomic ion channel activity"/>
    <property type="evidence" value="ECO:0007669"/>
    <property type="project" value="InterPro"/>
</dbReference>
<dbReference type="OrthoDB" id="5984008at2759"/>
<feature type="domain" description="Ionotropic glutamate receptor C-terminal" evidence="16">
    <location>
        <begin position="1"/>
        <end position="370"/>
    </location>
</feature>
<evidence type="ECO:0000256" key="5">
    <source>
        <dbReference type="ARBA" id="ARBA00022989"/>
    </source>
</evidence>
<dbReference type="FunFam" id="1.10.287.70:FF:000143">
    <property type="entry name" value="Probable glutamate receptor"/>
    <property type="match status" value="1"/>
</dbReference>
<evidence type="ECO:0000259" key="17">
    <source>
        <dbReference type="SMART" id="SM00918"/>
    </source>
</evidence>
<feature type="non-terminal residue" evidence="18">
    <location>
        <position position="1"/>
    </location>
</feature>
<evidence type="ECO:0000256" key="7">
    <source>
        <dbReference type="ARBA" id="ARBA00023136"/>
    </source>
</evidence>
<evidence type="ECO:0000256" key="6">
    <source>
        <dbReference type="ARBA" id="ARBA00023065"/>
    </source>
</evidence>
<feature type="transmembrane region" description="Helical" evidence="15">
    <location>
        <begin position="395"/>
        <end position="412"/>
    </location>
</feature>
<evidence type="ECO:0000256" key="13">
    <source>
        <dbReference type="PIRSR" id="PIRSR601508-2"/>
    </source>
</evidence>
<dbReference type="HOGENOM" id="CLU_007257_0_1_1"/>
<evidence type="ECO:0008006" key="21">
    <source>
        <dbReference type="Google" id="ProtNLM"/>
    </source>
</evidence>
<dbReference type="GO" id="GO:0005886">
    <property type="term" value="C:plasma membrane"/>
    <property type="evidence" value="ECO:0007669"/>
    <property type="project" value="UniProtKB-SubCell"/>
</dbReference>
<dbReference type="InterPro" id="IPR001508">
    <property type="entry name" value="Iono_Glu_rcpt_met"/>
</dbReference>
<dbReference type="EMBL" id="KB297742">
    <property type="protein sequence ID" value="ELU10007.1"/>
    <property type="molecule type" value="Genomic_DNA"/>
</dbReference>
<dbReference type="FunCoup" id="R7V1C1">
    <property type="interactions" value="62"/>
</dbReference>
<reference evidence="19" key="3">
    <citation type="submission" date="2015-06" db="UniProtKB">
        <authorList>
            <consortium name="EnsemblMetazoa"/>
        </authorList>
    </citation>
    <scope>IDENTIFICATION</scope>
</reference>
<feature type="binding site" evidence="12">
    <location>
        <position position="306"/>
    </location>
    <ligand>
        <name>L-glutamate</name>
        <dbReference type="ChEBI" id="CHEBI:29985"/>
    </ligand>
</feature>
<evidence type="ECO:0000313" key="18">
    <source>
        <dbReference type="EMBL" id="ELU10007.1"/>
    </source>
</evidence>
<evidence type="ECO:0000313" key="19">
    <source>
        <dbReference type="EnsemblMetazoa" id="CapteP43271"/>
    </source>
</evidence>
<dbReference type="Pfam" id="PF00060">
    <property type="entry name" value="Lig_chan"/>
    <property type="match status" value="1"/>
</dbReference>
<keyword evidence="2" id="KW-0813">Transport</keyword>
<dbReference type="PRINTS" id="PR00177">
    <property type="entry name" value="NMDARECEPTOR"/>
</dbReference>
<dbReference type="GO" id="GO:0038023">
    <property type="term" value="F:signaling receptor activity"/>
    <property type="evidence" value="ECO:0007669"/>
    <property type="project" value="InterPro"/>
</dbReference>
<keyword evidence="9" id="KW-0325">Glycoprotein</keyword>
<evidence type="ECO:0000256" key="15">
    <source>
        <dbReference type="SAM" id="Phobius"/>
    </source>
</evidence>
<keyword evidence="3" id="KW-1003">Cell membrane</keyword>